<evidence type="ECO:0000313" key="1">
    <source>
        <dbReference type="EMBL" id="QEW07247.1"/>
    </source>
</evidence>
<proteinExistence type="predicted"/>
<dbReference type="RefSeq" id="WP_151056466.1">
    <property type="nucleotide sequence ID" value="NZ_CP044222.1"/>
</dbReference>
<keyword evidence="2" id="KW-1185">Reference proteome</keyword>
<organism evidence="1 2">
    <name type="scientific">Nitrincola iocasae</name>
    <dbReference type="NCBI Taxonomy" id="2614693"/>
    <lineage>
        <taxon>Bacteria</taxon>
        <taxon>Pseudomonadati</taxon>
        <taxon>Pseudomonadota</taxon>
        <taxon>Gammaproteobacteria</taxon>
        <taxon>Oceanospirillales</taxon>
        <taxon>Oceanospirillaceae</taxon>
        <taxon>Nitrincola</taxon>
    </lineage>
</organism>
<dbReference type="EMBL" id="CP044222">
    <property type="protein sequence ID" value="QEW07247.1"/>
    <property type="molecule type" value="Genomic_DNA"/>
</dbReference>
<dbReference type="Proteomes" id="UP000325606">
    <property type="component" value="Chromosome"/>
</dbReference>
<dbReference type="Pfam" id="PF12974">
    <property type="entry name" value="Phosphonate-bd"/>
    <property type="match status" value="1"/>
</dbReference>
<protein>
    <submittedName>
        <fullName evidence="1">PhnD/SsuA/transferrin family substrate-binding protein</fullName>
    </submittedName>
</protein>
<name>A0A5J6LFB0_9GAMM</name>
<gene>
    <name evidence="1" type="ORF">F5I99_12460</name>
</gene>
<dbReference type="SUPFAM" id="SSF53850">
    <property type="entry name" value="Periplasmic binding protein-like II"/>
    <property type="match status" value="1"/>
</dbReference>
<dbReference type="PANTHER" id="PTHR35841">
    <property type="entry name" value="PHOSPHONATES-BINDING PERIPLASMIC PROTEIN"/>
    <property type="match status" value="1"/>
</dbReference>
<dbReference type="PANTHER" id="PTHR35841:SF1">
    <property type="entry name" value="PHOSPHONATES-BINDING PERIPLASMIC PROTEIN"/>
    <property type="match status" value="1"/>
</dbReference>
<dbReference type="Gene3D" id="3.40.190.10">
    <property type="entry name" value="Periplasmic binding protein-like II"/>
    <property type="match status" value="2"/>
</dbReference>
<evidence type="ECO:0000313" key="2">
    <source>
        <dbReference type="Proteomes" id="UP000325606"/>
    </source>
</evidence>
<dbReference type="KEGG" id="nik:F5I99_12460"/>
<accession>A0A5J6LFB0</accession>
<sequence>MAPFVPASEPLLIASLPMESRDATLSAFEPVARYLEQQLQQPVHQVFLESYQDVITALDAGQIDIAMLGPLPFVTLHAKNAQIEPLVFFREASGKARYRCMLVAFADDDINIMKLRNRRVALTQPLSTCGYLGTNAILHSEAGHDLEETIYSYHNNHEAAALAVIAGRADVAGIKDEFAYNYASLGLEILAASDWVPAVGLFANSVQLSEDQIVRIREILLATPVQEYANWGHFMQYGMEAASYTDFETLKHFGDPAQIPLNSGPN</sequence>
<reference evidence="1 2" key="1">
    <citation type="submission" date="2019-09" db="EMBL/GenBank/DDBJ databases">
        <title>Nitrincola iocasae sp. nov., a bacterium isolated from the sediment collected at a cold seep field in South China Sea.</title>
        <authorList>
            <person name="Zhang H."/>
            <person name="Wang H."/>
            <person name="Li C."/>
        </authorList>
    </citation>
    <scope>NUCLEOTIDE SEQUENCE [LARGE SCALE GENOMIC DNA]</scope>
    <source>
        <strain evidence="1 2">KXZD1103</strain>
    </source>
</reference>
<dbReference type="AlphaFoldDB" id="A0A5J6LFB0"/>